<sequence length="97" mass="11124">MAETLAIPQGLICIIFHEALSQSLYFQSPRGRGCATEQKKKEKKEKKHKKDKTKVKKKDKKKKKKERACSDELSVSSSELREMFEGGSDFDMDELLS</sequence>
<accession>A0A1Q9CQJ5</accession>
<name>A0A1Q9CQJ5_SYMMI</name>
<gene>
    <name evidence="2" type="ORF">AK812_SmicGene33829</name>
</gene>
<reference evidence="2 3" key="1">
    <citation type="submission" date="2016-02" db="EMBL/GenBank/DDBJ databases">
        <title>Genome analysis of coral dinoflagellate symbionts highlights evolutionary adaptations to a symbiotic lifestyle.</title>
        <authorList>
            <person name="Aranda M."/>
            <person name="Li Y."/>
            <person name="Liew Y.J."/>
            <person name="Baumgarten S."/>
            <person name="Simakov O."/>
            <person name="Wilson M."/>
            <person name="Piel J."/>
            <person name="Ashoor H."/>
            <person name="Bougouffa S."/>
            <person name="Bajic V.B."/>
            <person name="Ryu T."/>
            <person name="Ravasi T."/>
            <person name="Bayer T."/>
            <person name="Micklem G."/>
            <person name="Kim H."/>
            <person name="Bhak J."/>
            <person name="Lajeunesse T.C."/>
            <person name="Voolstra C.R."/>
        </authorList>
    </citation>
    <scope>NUCLEOTIDE SEQUENCE [LARGE SCALE GENOMIC DNA]</scope>
    <source>
        <strain evidence="2 3">CCMP2467</strain>
    </source>
</reference>
<organism evidence="2 3">
    <name type="scientific">Symbiodinium microadriaticum</name>
    <name type="common">Dinoflagellate</name>
    <name type="synonym">Zooxanthella microadriatica</name>
    <dbReference type="NCBI Taxonomy" id="2951"/>
    <lineage>
        <taxon>Eukaryota</taxon>
        <taxon>Sar</taxon>
        <taxon>Alveolata</taxon>
        <taxon>Dinophyceae</taxon>
        <taxon>Suessiales</taxon>
        <taxon>Symbiodiniaceae</taxon>
        <taxon>Symbiodinium</taxon>
    </lineage>
</organism>
<evidence type="ECO:0000313" key="2">
    <source>
        <dbReference type="EMBL" id="OLP85193.1"/>
    </source>
</evidence>
<comment type="caution">
    <text evidence="2">The sequence shown here is derived from an EMBL/GenBank/DDBJ whole genome shotgun (WGS) entry which is preliminary data.</text>
</comment>
<feature type="compositionally biased region" description="Acidic residues" evidence="1">
    <location>
        <begin position="88"/>
        <end position="97"/>
    </location>
</feature>
<feature type="region of interest" description="Disordered" evidence="1">
    <location>
        <begin position="28"/>
        <end position="97"/>
    </location>
</feature>
<evidence type="ECO:0000256" key="1">
    <source>
        <dbReference type="SAM" id="MobiDB-lite"/>
    </source>
</evidence>
<keyword evidence="3" id="KW-1185">Reference proteome</keyword>
<proteinExistence type="predicted"/>
<feature type="compositionally biased region" description="Basic residues" evidence="1">
    <location>
        <begin position="41"/>
        <end position="66"/>
    </location>
</feature>
<protein>
    <submittedName>
        <fullName evidence="2">Uncharacterized protein</fullName>
    </submittedName>
</protein>
<dbReference type="Proteomes" id="UP000186817">
    <property type="component" value="Unassembled WGS sequence"/>
</dbReference>
<dbReference type="AlphaFoldDB" id="A0A1Q9CQJ5"/>
<dbReference type="EMBL" id="LSRX01000989">
    <property type="protein sequence ID" value="OLP85193.1"/>
    <property type="molecule type" value="Genomic_DNA"/>
</dbReference>
<evidence type="ECO:0000313" key="3">
    <source>
        <dbReference type="Proteomes" id="UP000186817"/>
    </source>
</evidence>